<reference evidence="1" key="1">
    <citation type="submission" date="2019-03" db="EMBL/GenBank/DDBJ databases">
        <authorList>
            <person name="Hao L."/>
        </authorList>
    </citation>
    <scope>NUCLEOTIDE SEQUENCE</scope>
</reference>
<name>A0A485LXM3_9ZZZZ</name>
<evidence type="ECO:0000313" key="1">
    <source>
        <dbReference type="EMBL" id="VFU13452.1"/>
    </source>
</evidence>
<dbReference type="AlphaFoldDB" id="A0A485LXM3"/>
<gene>
    <name evidence="1" type="ORF">SCFA_190006</name>
</gene>
<accession>A0A485LXM3</accession>
<dbReference type="EMBL" id="CAADRM010000080">
    <property type="protein sequence ID" value="VFU13452.1"/>
    <property type="molecule type" value="Genomic_DNA"/>
</dbReference>
<organism evidence="1">
    <name type="scientific">anaerobic digester metagenome</name>
    <dbReference type="NCBI Taxonomy" id="1263854"/>
    <lineage>
        <taxon>unclassified sequences</taxon>
        <taxon>metagenomes</taxon>
        <taxon>ecological metagenomes</taxon>
    </lineage>
</organism>
<sequence length="56" mass="6657">MEYFKPPWCRYLWVNKKEYEALTRMREASLAKKNAAKRAHLRLVSPLRKPLTHGDG</sequence>
<protein>
    <submittedName>
        <fullName evidence="1">Uncharacterized protein</fullName>
    </submittedName>
</protein>
<proteinExistence type="predicted"/>